<dbReference type="PANTHER" id="PTHR37937">
    <property type="entry name" value="CONJUGATIVE TRANSFER: DNA TRANSPORT"/>
    <property type="match status" value="1"/>
</dbReference>
<dbReference type="CDD" id="cd01127">
    <property type="entry name" value="TrwB_TraG_TraD_VirD4"/>
    <property type="match status" value="2"/>
</dbReference>
<dbReference type="InterPro" id="IPR051539">
    <property type="entry name" value="T4SS-coupling_protein"/>
</dbReference>
<evidence type="ECO:0000313" key="9">
    <source>
        <dbReference type="Proteomes" id="UP000187059"/>
    </source>
</evidence>
<dbReference type="KEGG" id="paby:Ga0080574_TMP5070"/>
<evidence type="ECO:0000256" key="6">
    <source>
        <dbReference type="ARBA" id="ARBA00023136"/>
    </source>
</evidence>
<accession>A0A1P8V123</accession>
<proteinExistence type="inferred from homology"/>
<dbReference type="AlphaFoldDB" id="A0A1P8V123"/>
<gene>
    <name evidence="8" type="ORF">Ga0080574_TMP5070</name>
</gene>
<dbReference type="InterPro" id="IPR027417">
    <property type="entry name" value="P-loop_NTPase"/>
</dbReference>
<sequence length="617" mass="66948">MKETAAQGEETFKRFRADPVSEAQKTAAAARKATRKASKATGQERPLLARAIGPAALFIIGAVIIFSAQSNSVLGPAAEAQLGSAFAAVLAAFMVGFLPVLAFTRFTLWALAGLALVLFGLITTPGLGATLIAPLAVVGFVGGIMAGVHFFVRAPDSSTDAYGSARLARRADIEAAGLLDGKGYRVGTFEDNEGESLLRYAGQRHLLTCAPTRAGKGVSAIIPNLLTYDGSMLVIDPKGENLMITAEQRHRLGHDVQALDPWNIGASFFEGGTPSRFNPLDFLDAASPDLIENAMILADALVVVGDGDAKFWDEEAKALLMGLLLYVATAPEEAEHRHLPRVRDLLLGDDEDMDELFERMMASDNAAVRGAGARALQKEPKMRSSVLATAQSHTHFLDSPRIRENMAASDFRFGDMKREKLSIYVILPADRLSTFDRWLRLIISIAIIENARNIDVEPEQPVLFLLDEMAALGRLKPVETAFGLMAGFGMQLWGIVQDLSQLERIYGKGWETFVGNSGVLQYFGSRDKMTAEYFSALCGTKTAKTISGQVRQALTGMAEEPGSYGETGRPLFMPDELMVMKSDRQLLLVETNYPIVGTRVPWFNDPDLKTLGRNLKG</sequence>
<feature type="transmembrane region" description="Helical" evidence="7">
    <location>
        <begin position="47"/>
        <end position="68"/>
    </location>
</feature>
<dbReference type="GO" id="GO:0005886">
    <property type="term" value="C:plasma membrane"/>
    <property type="evidence" value="ECO:0007669"/>
    <property type="project" value="UniProtKB-SubCell"/>
</dbReference>
<keyword evidence="9" id="KW-1185">Reference proteome</keyword>
<evidence type="ECO:0000256" key="7">
    <source>
        <dbReference type="SAM" id="Phobius"/>
    </source>
</evidence>
<keyword evidence="8" id="KW-0614">Plasmid</keyword>
<comment type="subcellular location">
    <subcellularLocation>
        <location evidence="1">Cell membrane</location>
        <topology evidence="1">Multi-pass membrane protein</topology>
    </subcellularLocation>
</comment>
<evidence type="ECO:0000256" key="4">
    <source>
        <dbReference type="ARBA" id="ARBA00022692"/>
    </source>
</evidence>
<dbReference type="EMBL" id="CP015096">
    <property type="protein sequence ID" value="APZ55352.1"/>
    <property type="molecule type" value="Genomic_DNA"/>
</dbReference>
<dbReference type="Proteomes" id="UP000187059">
    <property type="component" value="Plasmid pPABY8"/>
</dbReference>
<keyword evidence="6 7" id="KW-0472">Membrane</keyword>
<dbReference type="RefSeq" id="WP_076706294.1">
    <property type="nucleotide sequence ID" value="NZ_CP015096.1"/>
</dbReference>
<evidence type="ECO:0000313" key="8">
    <source>
        <dbReference type="EMBL" id="APZ55352.1"/>
    </source>
</evidence>
<protein>
    <submittedName>
        <fullName evidence="8">Type IV secretion system protein VirD4</fullName>
    </submittedName>
</protein>
<comment type="similarity">
    <text evidence="2">Belongs to the VirD4/TraG family.</text>
</comment>
<keyword evidence="4 7" id="KW-0812">Transmembrane</keyword>
<evidence type="ECO:0000256" key="1">
    <source>
        <dbReference type="ARBA" id="ARBA00004651"/>
    </source>
</evidence>
<dbReference type="InterPro" id="IPR003688">
    <property type="entry name" value="TraG/VirD4"/>
</dbReference>
<reference evidence="8 9" key="1">
    <citation type="submission" date="2016-04" db="EMBL/GenBank/DDBJ databases">
        <title>Deep-sea bacteria in the southern Pacific.</title>
        <authorList>
            <person name="Tang K."/>
        </authorList>
    </citation>
    <scope>NUCLEOTIDE SEQUENCE [LARGE SCALE GENOMIC DNA]</scope>
    <source>
        <strain evidence="8 9">JLT2014</strain>
        <plasmid evidence="9">ppaby8</plasmid>
    </source>
</reference>
<keyword evidence="5 7" id="KW-1133">Transmembrane helix</keyword>
<dbReference type="PANTHER" id="PTHR37937:SF1">
    <property type="entry name" value="CONJUGATIVE TRANSFER: DNA TRANSPORT"/>
    <property type="match status" value="1"/>
</dbReference>
<feature type="transmembrane region" description="Helical" evidence="7">
    <location>
        <begin position="80"/>
        <end position="101"/>
    </location>
</feature>
<evidence type="ECO:0000256" key="5">
    <source>
        <dbReference type="ARBA" id="ARBA00022989"/>
    </source>
</evidence>
<organism evidence="8 9">
    <name type="scientific">Salipiger abyssi</name>
    <dbReference type="NCBI Taxonomy" id="1250539"/>
    <lineage>
        <taxon>Bacteria</taxon>
        <taxon>Pseudomonadati</taxon>
        <taxon>Pseudomonadota</taxon>
        <taxon>Alphaproteobacteria</taxon>
        <taxon>Rhodobacterales</taxon>
        <taxon>Roseobacteraceae</taxon>
        <taxon>Salipiger</taxon>
    </lineage>
</organism>
<evidence type="ECO:0000256" key="3">
    <source>
        <dbReference type="ARBA" id="ARBA00022475"/>
    </source>
</evidence>
<evidence type="ECO:0000256" key="2">
    <source>
        <dbReference type="ARBA" id="ARBA00008806"/>
    </source>
</evidence>
<dbReference type="SUPFAM" id="SSF52540">
    <property type="entry name" value="P-loop containing nucleoside triphosphate hydrolases"/>
    <property type="match status" value="1"/>
</dbReference>
<keyword evidence="3" id="KW-1003">Cell membrane</keyword>
<dbReference type="Pfam" id="PF02534">
    <property type="entry name" value="T4SS-DNA_transf"/>
    <property type="match status" value="1"/>
</dbReference>
<geneLocation type="plasmid" evidence="9">
    <name>ppaby8</name>
</geneLocation>
<name>A0A1P8V123_9RHOB</name>
<dbReference type="Gene3D" id="3.40.50.300">
    <property type="entry name" value="P-loop containing nucleotide triphosphate hydrolases"/>
    <property type="match status" value="1"/>
</dbReference>